<feature type="region of interest" description="Disordered" evidence="6">
    <location>
        <begin position="27"/>
        <end position="50"/>
    </location>
</feature>
<name>A0AAE0K1H7_9PEZI</name>
<keyword evidence="9" id="KW-1185">Reference proteome</keyword>
<dbReference type="Pfam" id="PF22675">
    <property type="entry name" value="KH-I_KHDC4-BBP"/>
    <property type="match status" value="1"/>
</dbReference>
<sequence>MTPEQVEAYASHVRILEITQKLSTDDVVPADRFRRSPSPPPEYDNAGRRINTRHSRYRDRLLGERHSLIQHATRIIPSYRLPVGYTYRSPAMLKEKVFIPVKDFPEVNFIGQILGPRGSSLKDMATKSGATILLRGKGSVKEGRGTRGGRGGRDRDNLENEPLHCLVIADTRDKIDKARILIQGTIEMAATTPEHANDRKRQQLRALAVANGTFRDDEGLRGVVDETYMSNVTCRVCGGHGHIARDFDRTAKY</sequence>
<dbReference type="InterPro" id="IPR047086">
    <property type="entry name" value="SF1-HH_sf"/>
</dbReference>
<accession>A0AAE0K1H7</accession>
<dbReference type="PANTHER" id="PTHR11208:SF45">
    <property type="entry name" value="SPLICING FACTOR 1"/>
    <property type="match status" value="1"/>
</dbReference>
<dbReference type="GO" id="GO:0008270">
    <property type="term" value="F:zinc ion binding"/>
    <property type="evidence" value="ECO:0007669"/>
    <property type="project" value="UniProtKB-UniRule"/>
</dbReference>
<dbReference type="InterPro" id="IPR045071">
    <property type="entry name" value="BBP-like"/>
</dbReference>
<keyword evidence="5" id="KW-0508">mRNA splicing</keyword>
<evidence type="ECO:0000256" key="4">
    <source>
        <dbReference type="ARBA" id="ARBA00022884"/>
    </source>
</evidence>
<dbReference type="Proteomes" id="UP001285441">
    <property type="component" value="Unassembled WGS sequence"/>
</dbReference>
<dbReference type="InterPro" id="IPR032570">
    <property type="entry name" value="SF1-HH"/>
</dbReference>
<keyword evidence="2 5" id="KW-0863">Zinc-finger</keyword>
<dbReference type="SMART" id="SM00322">
    <property type="entry name" value="KH"/>
    <property type="match status" value="1"/>
</dbReference>
<dbReference type="GO" id="GO:0005681">
    <property type="term" value="C:spliceosomal complex"/>
    <property type="evidence" value="ECO:0007669"/>
    <property type="project" value="UniProtKB-KW"/>
</dbReference>
<evidence type="ECO:0000256" key="3">
    <source>
        <dbReference type="ARBA" id="ARBA00022833"/>
    </source>
</evidence>
<reference evidence="8" key="2">
    <citation type="submission" date="2023-06" db="EMBL/GenBank/DDBJ databases">
        <authorList>
            <consortium name="Lawrence Berkeley National Laboratory"/>
            <person name="Haridas S."/>
            <person name="Hensen N."/>
            <person name="Bonometti L."/>
            <person name="Westerberg I."/>
            <person name="Brannstrom I.O."/>
            <person name="Guillou S."/>
            <person name="Cros-Aarteil S."/>
            <person name="Calhoun S."/>
            <person name="Kuo A."/>
            <person name="Mondo S."/>
            <person name="Pangilinan J."/>
            <person name="Riley R."/>
            <person name="LaButti K."/>
            <person name="Andreopoulos B."/>
            <person name="Lipzen A."/>
            <person name="Chen C."/>
            <person name="Yanf M."/>
            <person name="Daum C."/>
            <person name="Ng V."/>
            <person name="Clum A."/>
            <person name="Steindorff A."/>
            <person name="Ohm R."/>
            <person name="Martin F."/>
            <person name="Silar P."/>
            <person name="Natvig D."/>
            <person name="Lalanne C."/>
            <person name="Gautier V."/>
            <person name="Ament-velasquez S.L."/>
            <person name="Kruys A."/>
            <person name="Hutchinson M.I."/>
            <person name="Powell A.J."/>
            <person name="Barry K."/>
            <person name="Miller A.N."/>
            <person name="Grigoriev I.V."/>
            <person name="Debuchy R."/>
            <person name="Gladieux P."/>
            <person name="Thoren M.H."/>
            <person name="Johannesson H."/>
        </authorList>
    </citation>
    <scope>NUCLEOTIDE SEQUENCE</scope>
    <source>
        <strain evidence="8">CBS 232.78</strain>
    </source>
</reference>
<evidence type="ECO:0000313" key="9">
    <source>
        <dbReference type="Proteomes" id="UP001285441"/>
    </source>
</evidence>
<gene>
    <name evidence="8" type="ORF">B0H63DRAFT_497677</name>
</gene>
<evidence type="ECO:0000256" key="1">
    <source>
        <dbReference type="ARBA" id="ARBA00022723"/>
    </source>
</evidence>
<dbReference type="InterPro" id="IPR004087">
    <property type="entry name" value="KH_dom"/>
</dbReference>
<dbReference type="InterPro" id="IPR055256">
    <property type="entry name" value="KH_1_KHDC4/BBP-like"/>
</dbReference>
<keyword evidence="4" id="KW-0694">RNA-binding</keyword>
<dbReference type="EMBL" id="JAULSW010000010">
    <property type="protein sequence ID" value="KAK3368328.1"/>
    <property type="molecule type" value="Genomic_DNA"/>
</dbReference>
<keyword evidence="1 5" id="KW-0479">Metal-binding</keyword>
<evidence type="ECO:0000256" key="6">
    <source>
        <dbReference type="SAM" id="MobiDB-lite"/>
    </source>
</evidence>
<dbReference type="SUPFAM" id="SSF54791">
    <property type="entry name" value="Eukaryotic type KH-domain (KH-domain type I)"/>
    <property type="match status" value="1"/>
</dbReference>
<dbReference type="InterPro" id="IPR036612">
    <property type="entry name" value="KH_dom_type_1_sf"/>
</dbReference>
<feature type="domain" description="K Homology" evidence="7">
    <location>
        <begin position="91"/>
        <end position="187"/>
    </location>
</feature>
<organism evidence="8 9">
    <name type="scientific">Podospora didyma</name>
    <dbReference type="NCBI Taxonomy" id="330526"/>
    <lineage>
        <taxon>Eukaryota</taxon>
        <taxon>Fungi</taxon>
        <taxon>Dikarya</taxon>
        <taxon>Ascomycota</taxon>
        <taxon>Pezizomycotina</taxon>
        <taxon>Sordariomycetes</taxon>
        <taxon>Sordariomycetidae</taxon>
        <taxon>Sordariales</taxon>
        <taxon>Podosporaceae</taxon>
        <taxon>Podospora</taxon>
    </lineage>
</organism>
<comment type="subcellular location">
    <subcellularLocation>
        <location evidence="5">Nucleus</location>
    </subcellularLocation>
</comment>
<reference evidence="8" key="1">
    <citation type="journal article" date="2023" name="Mol. Phylogenet. Evol.">
        <title>Genome-scale phylogeny and comparative genomics of the fungal order Sordariales.</title>
        <authorList>
            <person name="Hensen N."/>
            <person name="Bonometti L."/>
            <person name="Westerberg I."/>
            <person name="Brannstrom I.O."/>
            <person name="Guillou S."/>
            <person name="Cros-Aarteil S."/>
            <person name="Calhoun S."/>
            <person name="Haridas S."/>
            <person name="Kuo A."/>
            <person name="Mondo S."/>
            <person name="Pangilinan J."/>
            <person name="Riley R."/>
            <person name="LaButti K."/>
            <person name="Andreopoulos B."/>
            <person name="Lipzen A."/>
            <person name="Chen C."/>
            <person name="Yan M."/>
            <person name="Daum C."/>
            <person name="Ng V."/>
            <person name="Clum A."/>
            <person name="Steindorff A."/>
            <person name="Ohm R.A."/>
            <person name="Martin F."/>
            <person name="Silar P."/>
            <person name="Natvig D.O."/>
            <person name="Lalanne C."/>
            <person name="Gautier V."/>
            <person name="Ament-Velasquez S.L."/>
            <person name="Kruys A."/>
            <person name="Hutchinson M.I."/>
            <person name="Powell A.J."/>
            <person name="Barry K."/>
            <person name="Miller A.N."/>
            <person name="Grigoriev I.V."/>
            <person name="Debuchy R."/>
            <person name="Gladieux P."/>
            <person name="Hiltunen Thoren M."/>
            <person name="Johannesson H."/>
        </authorList>
    </citation>
    <scope>NUCLEOTIDE SEQUENCE</scope>
    <source>
        <strain evidence="8">CBS 232.78</strain>
    </source>
</reference>
<keyword evidence="5" id="KW-0747">Spliceosome</keyword>
<comment type="function">
    <text evidence="5">Necessary for the splicing of pre-mRNA. Has a role in the recognition of the branch site (5'-UACUAAC-3'), the pyrimidine tract and the 3'-splice site at the 3'-end of introns.</text>
</comment>
<keyword evidence="3 5" id="KW-0862">Zinc</keyword>
<dbReference type="GO" id="GO:0003729">
    <property type="term" value="F:mRNA binding"/>
    <property type="evidence" value="ECO:0007669"/>
    <property type="project" value="TreeGrafter"/>
</dbReference>
<keyword evidence="5" id="KW-0507">mRNA processing</keyword>
<protein>
    <recommendedName>
        <fullName evidence="5">Branchpoint-bridging protein</fullName>
    </recommendedName>
</protein>
<evidence type="ECO:0000256" key="5">
    <source>
        <dbReference type="RuleBase" id="RU367126"/>
    </source>
</evidence>
<evidence type="ECO:0000313" key="8">
    <source>
        <dbReference type="EMBL" id="KAK3368328.1"/>
    </source>
</evidence>
<dbReference type="Pfam" id="PF16275">
    <property type="entry name" value="SF1-HH"/>
    <property type="match status" value="1"/>
</dbReference>
<dbReference type="Gene3D" id="3.30.1370.10">
    <property type="entry name" value="K Homology domain, type 1"/>
    <property type="match status" value="1"/>
</dbReference>
<dbReference type="GO" id="GO:0045131">
    <property type="term" value="F:pre-mRNA branch point binding"/>
    <property type="evidence" value="ECO:0007669"/>
    <property type="project" value="UniProtKB-UniRule"/>
</dbReference>
<comment type="similarity">
    <text evidence="5">Belongs to the BBP/SF1 family.</text>
</comment>
<dbReference type="Gene3D" id="6.10.140.1790">
    <property type="match status" value="1"/>
</dbReference>
<evidence type="ECO:0000259" key="7">
    <source>
        <dbReference type="SMART" id="SM00322"/>
    </source>
</evidence>
<comment type="caution">
    <text evidence="8">The sequence shown here is derived from an EMBL/GenBank/DDBJ whole genome shotgun (WGS) entry which is preliminary data.</text>
</comment>
<dbReference type="GO" id="GO:0000398">
    <property type="term" value="P:mRNA splicing, via spliceosome"/>
    <property type="evidence" value="ECO:0007669"/>
    <property type="project" value="UniProtKB-UniRule"/>
</dbReference>
<evidence type="ECO:0000256" key="2">
    <source>
        <dbReference type="ARBA" id="ARBA00022771"/>
    </source>
</evidence>
<dbReference type="GO" id="GO:0048024">
    <property type="term" value="P:regulation of mRNA splicing, via spliceosome"/>
    <property type="evidence" value="ECO:0007669"/>
    <property type="project" value="TreeGrafter"/>
</dbReference>
<dbReference type="PANTHER" id="PTHR11208">
    <property type="entry name" value="RNA-BINDING PROTEIN RELATED"/>
    <property type="match status" value="1"/>
</dbReference>
<proteinExistence type="inferred from homology"/>
<dbReference type="AlphaFoldDB" id="A0AAE0K1H7"/>
<keyword evidence="5" id="KW-0539">Nucleus</keyword>